<dbReference type="InterPro" id="IPR010420">
    <property type="entry name" value="CASTOR/POLLUX/SYM8_dom"/>
</dbReference>
<keyword evidence="2" id="KW-0812">Transmembrane</keyword>
<dbReference type="PANTHER" id="PTHR43833:SF9">
    <property type="entry name" value="POTASSIUM CHANNEL PROTEIN YUGO-RELATED"/>
    <property type="match status" value="1"/>
</dbReference>
<dbReference type="Pfam" id="PF07885">
    <property type="entry name" value="Ion_trans_2"/>
    <property type="match status" value="1"/>
</dbReference>
<dbReference type="SUPFAM" id="SSF81324">
    <property type="entry name" value="Voltage-gated potassium channels"/>
    <property type="match status" value="1"/>
</dbReference>
<reference evidence="4 5" key="1">
    <citation type="submission" date="2022-10" db="EMBL/GenBank/DDBJ databases">
        <title>Description of Fervidibacillus gen. nov. in the family Fervidibacillaceae fam. nov. with two species, Fervidibacillus albus sp. nov., and Fervidibacillus halotolerans sp. nov., isolated from tidal flat sediments.</title>
        <authorList>
            <person name="Kwon K.K."/>
            <person name="Yang S.-H."/>
        </authorList>
    </citation>
    <scope>NUCLEOTIDE SEQUENCE [LARGE SCALE GENOMIC DNA]</scope>
    <source>
        <strain evidence="4 5">DSM 23332</strain>
    </source>
</reference>
<name>A0ABT2WIW9_9BACI</name>
<dbReference type="InterPro" id="IPR050721">
    <property type="entry name" value="Trk_Ktr_HKT_K-transport"/>
</dbReference>
<dbReference type="Gene3D" id="3.40.50.720">
    <property type="entry name" value="NAD(P)-binding Rossmann-like Domain"/>
    <property type="match status" value="1"/>
</dbReference>
<dbReference type="PRINTS" id="PR00169">
    <property type="entry name" value="KCHANNEL"/>
</dbReference>
<feature type="domain" description="RCK N-terminal" evidence="3">
    <location>
        <begin position="112"/>
        <end position="237"/>
    </location>
</feature>
<feature type="transmembrane region" description="Helical" evidence="2">
    <location>
        <begin position="71"/>
        <end position="90"/>
    </location>
</feature>
<keyword evidence="5" id="KW-1185">Reference proteome</keyword>
<dbReference type="SUPFAM" id="SSF51735">
    <property type="entry name" value="NAD(P)-binding Rossmann-fold domains"/>
    <property type="match status" value="1"/>
</dbReference>
<dbReference type="Gene3D" id="1.10.287.70">
    <property type="match status" value="1"/>
</dbReference>
<evidence type="ECO:0000313" key="5">
    <source>
        <dbReference type="Proteomes" id="UP001208656"/>
    </source>
</evidence>
<dbReference type="PANTHER" id="PTHR43833">
    <property type="entry name" value="POTASSIUM CHANNEL PROTEIN 2-RELATED-RELATED"/>
    <property type="match status" value="1"/>
</dbReference>
<dbReference type="InterPro" id="IPR013099">
    <property type="entry name" value="K_chnl_dom"/>
</dbReference>
<accession>A0ABT2WIW9</accession>
<dbReference type="Pfam" id="PF06241">
    <property type="entry name" value="Castor_Poll_mid"/>
    <property type="match status" value="1"/>
</dbReference>
<gene>
    <name evidence="4" type="ORF">OEV82_14450</name>
</gene>
<dbReference type="Pfam" id="PF02254">
    <property type="entry name" value="TrkA_N"/>
    <property type="match status" value="1"/>
</dbReference>
<evidence type="ECO:0000259" key="3">
    <source>
        <dbReference type="PROSITE" id="PS51201"/>
    </source>
</evidence>
<organism evidence="4 5">
    <name type="scientific">Pallidibacillus thermolactis</name>
    <dbReference type="NCBI Taxonomy" id="251051"/>
    <lineage>
        <taxon>Bacteria</taxon>
        <taxon>Bacillati</taxon>
        <taxon>Bacillota</taxon>
        <taxon>Bacilli</taxon>
        <taxon>Bacillales</taxon>
        <taxon>Bacillaceae</taxon>
        <taxon>Pallidibacillus</taxon>
    </lineage>
</organism>
<dbReference type="InterPro" id="IPR003148">
    <property type="entry name" value="RCK_N"/>
</dbReference>
<proteinExistence type="predicted"/>
<sequence length="335" mass="37474">MVSIYRWFLRFPYLLRLLFIVIIVILFFGTIIHYIEPDQFPTIFDGVWWAIITTSTIGYGDYVPGTIEGRLVAIILIFIGAGIVAAYFVALSSSTVKKQSAVGKGEMKVNWKDHFIIVGWNERTKEMIKCFKEIHPNQLIVLIDSNLKENPFTKESNILFVKGNAATDEVLLKANIKEASLILITSDPTRTELNADMNTILFIVAIKGVAPDIFCIAEILTSEQIINAKRAGADGIIESNKLISSVMQHAMYSPGISNALLDLVDLHSGARIQLVKEHAFAGQTFASVSQVFLEEEKILLGIKREDRTKMLPPLDTILQNSDELLIISRDNDQCE</sequence>
<comment type="subcellular location">
    <subcellularLocation>
        <location evidence="1">Cell membrane</location>
        <topology evidence="1">Multi-pass membrane protein</topology>
    </subcellularLocation>
</comment>
<dbReference type="PROSITE" id="PS51201">
    <property type="entry name" value="RCK_N"/>
    <property type="match status" value="1"/>
</dbReference>
<evidence type="ECO:0000313" key="4">
    <source>
        <dbReference type="EMBL" id="MCU9595629.1"/>
    </source>
</evidence>
<keyword evidence="2" id="KW-1133">Transmembrane helix</keyword>
<comment type="caution">
    <text evidence="4">The sequence shown here is derived from an EMBL/GenBank/DDBJ whole genome shotgun (WGS) entry which is preliminary data.</text>
</comment>
<dbReference type="InterPro" id="IPR036291">
    <property type="entry name" value="NAD(P)-bd_dom_sf"/>
</dbReference>
<feature type="transmembrane region" description="Helical" evidence="2">
    <location>
        <begin position="13"/>
        <end position="35"/>
    </location>
</feature>
<evidence type="ECO:0000256" key="2">
    <source>
        <dbReference type="SAM" id="Phobius"/>
    </source>
</evidence>
<dbReference type="Proteomes" id="UP001208656">
    <property type="component" value="Unassembled WGS sequence"/>
</dbReference>
<dbReference type="EMBL" id="JAOUSE010000064">
    <property type="protein sequence ID" value="MCU9595629.1"/>
    <property type="molecule type" value="Genomic_DNA"/>
</dbReference>
<protein>
    <submittedName>
        <fullName evidence="4">Ion channel</fullName>
    </submittedName>
</protein>
<keyword evidence="2" id="KW-0472">Membrane</keyword>
<dbReference type="RefSeq" id="WP_173662626.1">
    <property type="nucleotide sequence ID" value="NZ_JAOUSE010000064.1"/>
</dbReference>
<evidence type="ECO:0000256" key="1">
    <source>
        <dbReference type="ARBA" id="ARBA00004651"/>
    </source>
</evidence>